<comment type="caution">
    <text evidence="2">The sequence shown here is derived from an EMBL/GenBank/DDBJ whole genome shotgun (WGS) entry which is preliminary data.</text>
</comment>
<protein>
    <submittedName>
        <fullName evidence="2">Uncharacterized protein</fullName>
    </submittedName>
</protein>
<keyword evidence="3" id="KW-1185">Reference proteome</keyword>
<evidence type="ECO:0000313" key="3">
    <source>
        <dbReference type="Proteomes" id="UP001219934"/>
    </source>
</evidence>
<name>A0AAD6FQD0_9TELE</name>
<accession>A0AAD6FQD0</accession>
<evidence type="ECO:0000313" key="2">
    <source>
        <dbReference type="EMBL" id="KAJ4943852.1"/>
    </source>
</evidence>
<dbReference type="EMBL" id="JAPTMU010000005">
    <property type="protein sequence ID" value="KAJ4943852.1"/>
    <property type="molecule type" value="Genomic_DNA"/>
</dbReference>
<evidence type="ECO:0000256" key="1">
    <source>
        <dbReference type="SAM" id="MobiDB-lite"/>
    </source>
</evidence>
<proteinExistence type="predicted"/>
<dbReference type="Proteomes" id="UP001219934">
    <property type="component" value="Unassembled WGS sequence"/>
</dbReference>
<sequence>MFITPLRSSATAFRDVQVSERASPGEADPRADPGPEGAGLHLERLIPEQILVLKGLHLMRLIPEQILVLKGRGFTWGGASPDEADPRAVPGEASLDRNKLSLELKALRQDLYKMELNIKWPQDRISAEWIWILNGDDLQLTSSWSSDPPLLITLDSVAAECRPERHGGHSTPEALANTSSLFDRKQTEAALHVKDSHLQASCVPDPISCEGRSAERAGQTEHGTLEDMKVGLIRRKTLLCQTEHGTFEDWKL</sequence>
<gene>
    <name evidence="2" type="ORF">JOQ06_006346</name>
</gene>
<dbReference type="AlphaFoldDB" id="A0AAD6FQD0"/>
<feature type="region of interest" description="Disordered" evidence="1">
    <location>
        <begin position="16"/>
        <end position="39"/>
    </location>
</feature>
<organism evidence="2 3">
    <name type="scientific">Pogonophryne albipinna</name>
    <dbReference type="NCBI Taxonomy" id="1090488"/>
    <lineage>
        <taxon>Eukaryota</taxon>
        <taxon>Metazoa</taxon>
        <taxon>Chordata</taxon>
        <taxon>Craniata</taxon>
        <taxon>Vertebrata</taxon>
        <taxon>Euteleostomi</taxon>
        <taxon>Actinopterygii</taxon>
        <taxon>Neopterygii</taxon>
        <taxon>Teleostei</taxon>
        <taxon>Neoteleostei</taxon>
        <taxon>Acanthomorphata</taxon>
        <taxon>Eupercaria</taxon>
        <taxon>Perciformes</taxon>
        <taxon>Notothenioidei</taxon>
        <taxon>Pogonophryne</taxon>
    </lineage>
</organism>
<reference evidence="2" key="1">
    <citation type="submission" date="2022-11" db="EMBL/GenBank/DDBJ databases">
        <title>Chromosome-level genome of Pogonophryne albipinna.</title>
        <authorList>
            <person name="Jo E."/>
        </authorList>
    </citation>
    <scope>NUCLEOTIDE SEQUENCE</scope>
    <source>
        <strain evidence="2">SGF0006</strain>
        <tissue evidence="2">Muscle</tissue>
    </source>
</reference>
<feature type="non-terminal residue" evidence="2">
    <location>
        <position position="252"/>
    </location>
</feature>